<name>A0A4P6UKH3_9BURK</name>
<dbReference type="AlphaFoldDB" id="A0A4P6UKH3"/>
<gene>
    <name evidence="4" type="ORF">DW355_10160</name>
</gene>
<protein>
    <submittedName>
        <fullName evidence="4">Glutathione S-transferase family protein</fullName>
    </submittedName>
</protein>
<dbReference type="Gene3D" id="3.40.30.10">
    <property type="entry name" value="Glutaredoxin"/>
    <property type="match status" value="1"/>
</dbReference>
<comment type="similarity">
    <text evidence="1">Belongs to the GST superfamily.</text>
</comment>
<evidence type="ECO:0000313" key="5">
    <source>
        <dbReference type="Proteomes" id="UP000292939"/>
    </source>
</evidence>
<dbReference type="InterPro" id="IPR036282">
    <property type="entry name" value="Glutathione-S-Trfase_C_sf"/>
</dbReference>
<dbReference type="SUPFAM" id="SSF47616">
    <property type="entry name" value="GST C-terminal domain-like"/>
    <property type="match status" value="1"/>
</dbReference>
<dbReference type="PANTHER" id="PTHR44051">
    <property type="entry name" value="GLUTATHIONE S-TRANSFERASE-RELATED"/>
    <property type="match status" value="1"/>
</dbReference>
<dbReference type="SUPFAM" id="SSF52833">
    <property type="entry name" value="Thioredoxin-like"/>
    <property type="match status" value="1"/>
</dbReference>
<dbReference type="InterPro" id="IPR010987">
    <property type="entry name" value="Glutathione-S-Trfase_C-like"/>
</dbReference>
<dbReference type="EMBL" id="CP031395">
    <property type="protein sequence ID" value="QBK05086.1"/>
    <property type="molecule type" value="Genomic_DNA"/>
</dbReference>
<dbReference type="InterPro" id="IPR004046">
    <property type="entry name" value="GST_C"/>
</dbReference>
<dbReference type="InterPro" id="IPR040079">
    <property type="entry name" value="Glutathione_S-Trfase"/>
</dbReference>
<feature type="domain" description="GST N-terminal" evidence="2">
    <location>
        <begin position="4"/>
        <end position="92"/>
    </location>
</feature>
<keyword evidence="4" id="KW-0808">Transferase</keyword>
<sequence>MSSTTRLTIYGIQASRALRPLWAATELGLPFEHVQTDYRQGYTRTPEFLALNPNGRVPVVVDHRPESEGGDIVIWESMACALYIARYHGTVGGKADGTTIAPATPREDAEALRWSFWTMTEVEKDALTVLMHRLSMPEPQRKPELADQAERRLHVPLRVLEAHLARQQAQGEAHIAADRFTVADLCVASVLLWVRATRSLMDNFPVTSAWLKGCLAREAYQALKKKAA</sequence>
<organism evidence="4 5">
    <name type="scientific">Hylemonella gracilis</name>
    <dbReference type="NCBI Taxonomy" id="80880"/>
    <lineage>
        <taxon>Bacteria</taxon>
        <taxon>Pseudomonadati</taxon>
        <taxon>Pseudomonadota</taxon>
        <taxon>Betaproteobacteria</taxon>
        <taxon>Burkholderiales</taxon>
        <taxon>Comamonadaceae</taxon>
        <taxon>Hylemonella</taxon>
    </lineage>
</organism>
<dbReference type="Gene3D" id="1.20.1050.10">
    <property type="match status" value="1"/>
</dbReference>
<dbReference type="SFLD" id="SFLDG00358">
    <property type="entry name" value="Main_(cytGST)"/>
    <property type="match status" value="1"/>
</dbReference>
<dbReference type="Proteomes" id="UP000292939">
    <property type="component" value="Chromosome"/>
</dbReference>
<dbReference type="KEGG" id="hgr:DW355_10160"/>
<dbReference type="PROSITE" id="PS50404">
    <property type="entry name" value="GST_NTER"/>
    <property type="match status" value="1"/>
</dbReference>
<dbReference type="Pfam" id="PF00043">
    <property type="entry name" value="GST_C"/>
    <property type="match status" value="1"/>
</dbReference>
<evidence type="ECO:0000259" key="3">
    <source>
        <dbReference type="PROSITE" id="PS50405"/>
    </source>
</evidence>
<feature type="domain" description="GST C-terminal" evidence="3">
    <location>
        <begin position="104"/>
        <end position="228"/>
    </location>
</feature>
<dbReference type="Pfam" id="PF02798">
    <property type="entry name" value="GST_N"/>
    <property type="match status" value="1"/>
</dbReference>
<dbReference type="InterPro" id="IPR004045">
    <property type="entry name" value="Glutathione_S-Trfase_N"/>
</dbReference>
<dbReference type="PANTHER" id="PTHR44051:SF8">
    <property type="entry name" value="GLUTATHIONE S-TRANSFERASE GSTA"/>
    <property type="match status" value="1"/>
</dbReference>
<evidence type="ECO:0000259" key="2">
    <source>
        <dbReference type="PROSITE" id="PS50404"/>
    </source>
</evidence>
<dbReference type="PROSITE" id="PS50405">
    <property type="entry name" value="GST_CTER"/>
    <property type="match status" value="1"/>
</dbReference>
<reference evidence="4 5" key="1">
    <citation type="submission" date="2018-07" db="EMBL/GenBank/DDBJ databases">
        <title>Exploring interactions and the metabolic potential of the ultra-small soil bacteria Hylemonella gracilis.</title>
        <authorList>
            <person name="Tyc O."/>
            <person name="Kulkarni P."/>
            <person name="Gawehns F."/>
            <person name="Hundscheid M."/>
            <person name="Zweers H."/>
            <person name="Garbeva P."/>
        </authorList>
    </citation>
    <scope>NUCLEOTIDE SEQUENCE [LARGE SCALE GENOMIC DNA]</scope>
    <source>
        <strain evidence="4 5">NS1</strain>
    </source>
</reference>
<dbReference type="InterPro" id="IPR036249">
    <property type="entry name" value="Thioredoxin-like_sf"/>
</dbReference>
<proteinExistence type="inferred from homology"/>
<dbReference type="SFLD" id="SFLDS00019">
    <property type="entry name" value="Glutathione_Transferase_(cytos"/>
    <property type="match status" value="1"/>
</dbReference>
<evidence type="ECO:0000256" key="1">
    <source>
        <dbReference type="RuleBase" id="RU003494"/>
    </source>
</evidence>
<dbReference type="CDD" id="cd03046">
    <property type="entry name" value="GST_N_GTT1_like"/>
    <property type="match status" value="1"/>
</dbReference>
<dbReference type="OrthoDB" id="5958450at2"/>
<evidence type="ECO:0000313" key="4">
    <source>
        <dbReference type="EMBL" id="QBK05086.1"/>
    </source>
</evidence>
<accession>A0A4P6UKH3</accession>
<dbReference type="RefSeq" id="WP_131279825.1">
    <property type="nucleotide sequence ID" value="NZ_CP031395.1"/>
</dbReference>
<dbReference type="GO" id="GO:0016740">
    <property type="term" value="F:transferase activity"/>
    <property type="evidence" value="ECO:0007669"/>
    <property type="project" value="UniProtKB-KW"/>
</dbReference>